<keyword evidence="1" id="KW-0812">Transmembrane</keyword>
<feature type="transmembrane region" description="Helical" evidence="1">
    <location>
        <begin position="6"/>
        <end position="28"/>
    </location>
</feature>
<organism evidence="2">
    <name type="scientific">Edaphobacter paludis</name>
    <dbReference type="NCBI Taxonomy" id="3035702"/>
    <lineage>
        <taxon>Bacteria</taxon>
        <taxon>Pseudomonadati</taxon>
        <taxon>Acidobacteriota</taxon>
        <taxon>Terriglobia</taxon>
        <taxon>Terriglobales</taxon>
        <taxon>Acidobacteriaceae</taxon>
        <taxon>Edaphobacter</taxon>
    </lineage>
</organism>
<dbReference type="AlphaFoldDB" id="A0AAU7CYS2"/>
<reference evidence="2" key="1">
    <citation type="submission" date="2023-03" db="EMBL/GenBank/DDBJ databases">
        <title>Edaphobacter sp.</title>
        <authorList>
            <person name="Huber K.J."/>
            <person name="Papendorf J."/>
            <person name="Pilke C."/>
            <person name="Bunk B."/>
            <person name="Sproeer C."/>
            <person name="Pester M."/>
        </authorList>
    </citation>
    <scope>NUCLEOTIDE SEQUENCE</scope>
    <source>
        <strain evidence="2">DSM 109919</strain>
        <strain evidence="3">DSM 109920</strain>
    </source>
</reference>
<accession>A0AAU7D895</accession>
<evidence type="ECO:0000313" key="2">
    <source>
        <dbReference type="EMBL" id="XBH10149.1"/>
    </source>
</evidence>
<dbReference type="EMBL" id="CP121194">
    <property type="protein sequence ID" value="XBH10149.1"/>
    <property type="molecule type" value="Genomic_DNA"/>
</dbReference>
<proteinExistence type="predicted"/>
<sequence length="91" mass="10270">MSDPMIQGFLLGIIATCSLMAGIFFLKFWKRTRDFLFLAFAIAFIIEALSRASVLFLEKPNEGSPWIYLVRLLASLLILIAILKKNYGAAR</sequence>
<dbReference type="InterPro" id="IPR046027">
    <property type="entry name" value="DUF5985"/>
</dbReference>
<dbReference type="RefSeq" id="WP_348267654.1">
    <property type="nucleotide sequence ID" value="NZ_CP121194.1"/>
</dbReference>
<dbReference type="KEGG" id="epl:P4G45_00060"/>
<accession>A0AAU7CYS2</accession>
<protein>
    <submittedName>
        <fullName evidence="2">DUF5985 family protein</fullName>
    </submittedName>
</protein>
<dbReference type="Pfam" id="PF19447">
    <property type="entry name" value="DUF5985"/>
    <property type="match status" value="1"/>
</dbReference>
<evidence type="ECO:0000313" key="3">
    <source>
        <dbReference type="EMBL" id="XBH13586.1"/>
    </source>
</evidence>
<keyword evidence="1" id="KW-0472">Membrane</keyword>
<feature type="transmembrane region" description="Helical" evidence="1">
    <location>
        <begin position="35"/>
        <end position="54"/>
    </location>
</feature>
<evidence type="ECO:0000256" key="1">
    <source>
        <dbReference type="SAM" id="Phobius"/>
    </source>
</evidence>
<keyword evidence="1" id="KW-1133">Transmembrane helix</keyword>
<dbReference type="EMBL" id="CP121195">
    <property type="protein sequence ID" value="XBH13586.1"/>
    <property type="molecule type" value="Genomic_DNA"/>
</dbReference>
<feature type="transmembrane region" description="Helical" evidence="1">
    <location>
        <begin position="66"/>
        <end position="83"/>
    </location>
</feature>
<gene>
    <name evidence="2" type="ORF">P4G45_00060</name>
    <name evidence="3" type="ORF">P8936_00065</name>
</gene>
<name>A0AAU7CYS2_9BACT</name>